<comment type="caution">
    <text evidence="9">The sequence shown here is derived from an EMBL/GenBank/DDBJ whole genome shotgun (WGS) entry which is preliminary data.</text>
</comment>
<dbReference type="FunFam" id="1.10.10.200:FF:000004">
    <property type="entry name" value="Probable transcriptional regulatory protein BSBG_02618"/>
    <property type="match status" value="1"/>
</dbReference>
<feature type="domain" description="TACO1/YebC-like second and third" evidence="7">
    <location>
        <begin position="79"/>
        <end position="236"/>
    </location>
</feature>
<feature type="domain" description="TACO1/YebC-like N-terminal" evidence="8">
    <location>
        <begin position="4"/>
        <end position="73"/>
    </location>
</feature>
<evidence type="ECO:0000256" key="1">
    <source>
        <dbReference type="ARBA" id="ARBA00008724"/>
    </source>
</evidence>
<keyword evidence="2 6" id="KW-0963">Cytoplasm</keyword>
<dbReference type="GO" id="GO:0006355">
    <property type="term" value="P:regulation of DNA-templated transcription"/>
    <property type="evidence" value="ECO:0007669"/>
    <property type="project" value="UniProtKB-UniRule"/>
</dbReference>
<comment type="subcellular location">
    <subcellularLocation>
        <location evidence="6">Cytoplasm</location>
    </subcellularLocation>
</comment>
<comment type="similarity">
    <text evidence="1 6">Belongs to the TACO1 family.</text>
</comment>
<dbReference type="RefSeq" id="WP_060688160.1">
    <property type="nucleotide sequence ID" value="NZ_BQKE01000002.1"/>
</dbReference>
<evidence type="ECO:0000259" key="7">
    <source>
        <dbReference type="Pfam" id="PF01709"/>
    </source>
</evidence>
<evidence type="ECO:0000313" key="10">
    <source>
        <dbReference type="Proteomes" id="UP001310022"/>
    </source>
</evidence>
<dbReference type="Proteomes" id="UP001310022">
    <property type="component" value="Unassembled WGS sequence"/>
</dbReference>
<dbReference type="HAMAP" id="MF_00693">
    <property type="entry name" value="Transcrip_reg_TACO1"/>
    <property type="match status" value="1"/>
</dbReference>
<dbReference type="SUPFAM" id="SSF75625">
    <property type="entry name" value="YebC-like"/>
    <property type="match status" value="1"/>
</dbReference>
<dbReference type="InterPro" id="IPR002876">
    <property type="entry name" value="Transcrip_reg_TACO1-like"/>
</dbReference>
<evidence type="ECO:0000313" key="9">
    <source>
        <dbReference type="EMBL" id="GJM63412.1"/>
    </source>
</evidence>
<dbReference type="PANTHER" id="PTHR12532:SF6">
    <property type="entry name" value="TRANSCRIPTIONAL REGULATORY PROTEIN YEBC-RELATED"/>
    <property type="match status" value="1"/>
</dbReference>
<dbReference type="Gene3D" id="3.30.70.980">
    <property type="match status" value="2"/>
</dbReference>
<evidence type="ECO:0000259" key="8">
    <source>
        <dbReference type="Pfam" id="PF20772"/>
    </source>
</evidence>
<keyword evidence="5 6" id="KW-0804">Transcription</keyword>
<reference evidence="9 10" key="1">
    <citation type="submission" date="2021-12" db="EMBL/GenBank/DDBJ databases">
        <title>Genome sequencing of bacteria with rrn-lacking chromosome and rrn-plasmid.</title>
        <authorList>
            <person name="Anda M."/>
            <person name="Iwasaki W."/>
        </authorList>
    </citation>
    <scope>NUCLEOTIDE SEQUENCE [LARGE SCALE GENOMIC DNA]</scope>
    <source>
        <strain evidence="9 10">NBRC 15940</strain>
    </source>
</reference>
<dbReference type="GO" id="GO:0005829">
    <property type="term" value="C:cytosol"/>
    <property type="evidence" value="ECO:0007669"/>
    <property type="project" value="TreeGrafter"/>
</dbReference>
<dbReference type="EMBL" id="BQKE01000002">
    <property type="protein sequence ID" value="GJM63412.1"/>
    <property type="molecule type" value="Genomic_DNA"/>
</dbReference>
<proteinExistence type="inferred from homology"/>
<dbReference type="PANTHER" id="PTHR12532">
    <property type="entry name" value="TRANSLATIONAL ACTIVATOR OF CYTOCHROME C OXIDASE 1"/>
    <property type="match status" value="1"/>
</dbReference>
<sequence>MGRAFEFRKARKMKRWAHMSKTFTRIGREITIAVKESGPDPDSNSRLRAILQNAKSENMPKDNIERAIKKASSKDTSDYKEALFEGYAPHGIAILIETATDNNNRTVANIRSYFNKCGGSLGTSGSVEFMFDHTCNFRVKNDGSLDVEELELEFIDYGAEEVFTDGEDDDILIYGDFKSFGALQKALEEKGMEILSSGFERIPQVTKELNEEQVADVEKLLEKIEEDDDVLNVFHSMA</sequence>
<dbReference type="NCBIfam" id="NF009044">
    <property type="entry name" value="PRK12378.1"/>
    <property type="match status" value="1"/>
</dbReference>
<keyword evidence="3 6" id="KW-0805">Transcription regulation</keyword>
<accession>A0AAN4W1M0</accession>
<dbReference type="AlphaFoldDB" id="A0AAN4W1M0"/>
<evidence type="ECO:0000256" key="5">
    <source>
        <dbReference type="ARBA" id="ARBA00023163"/>
    </source>
</evidence>
<dbReference type="InterPro" id="IPR029072">
    <property type="entry name" value="YebC-like"/>
</dbReference>
<protein>
    <recommendedName>
        <fullName evidence="6">Probable transcriptional regulatory protein PEDI_39640</fullName>
    </recommendedName>
</protein>
<dbReference type="NCBIfam" id="TIGR01033">
    <property type="entry name" value="YebC/PmpR family DNA-binding transcriptional regulator"/>
    <property type="match status" value="1"/>
</dbReference>
<dbReference type="InterPro" id="IPR049083">
    <property type="entry name" value="TACO1_YebC_N"/>
</dbReference>
<organism evidence="9 10">
    <name type="scientific">Persicobacter diffluens</name>
    <dbReference type="NCBI Taxonomy" id="981"/>
    <lineage>
        <taxon>Bacteria</taxon>
        <taxon>Pseudomonadati</taxon>
        <taxon>Bacteroidota</taxon>
        <taxon>Cytophagia</taxon>
        <taxon>Cytophagales</taxon>
        <taxon>Persicobacteraceae</taxon>
        <taxon>Persicobacter</taxon>
    </lineage>
</organism>
<dbReference type="Pfam" id="PF20772">
    <property type="entry name" value="TACO1_YebC_N"/>
    <property type="match status" value="1"/>
</dbReference>
<keyword evidence="4 6" id="KW-0238">DNA-binding</keyword>
<keyword evidence="10" id="KW-1185">Reference proteome</keyword>
<dbReference type="InterPro" id="IPR026564">
    <property type="entry name" value="Transcrip_reg_TACO1-like_dom3"/>
</dbReference>
<name>A0AAN4W1M0_9BACT</name>
<gene>
    <name evidence="9" type="ORF">PEDI_39640</name>
</gene>
<dbReference type="InterPro" id="IPR048300">
    <property type="entry name" value="TACO1_YebC-like_2nd/3rd_dom"/>
</dbReference>
<dbReference type="NCBIfam" id="NF001030">
    <property type="entry name" value="PRK00110.1"/>
    <property type="match status" value="1"/>
</dbReference>
<evidence type="ECO:0000256" key="6">
    <source>
        <dbReference type="HAMAP-Rule" id="MF_00693"/>
    </source>
</evidence>
<evidence type="ECO:0000256" key="3">
    <source>
        <dbReference type="ARBA" id="ARBA00023015"/>
    </source>
</evidence>
<dbReference type="Pfam" id="PF01709">
    <property type="entry name" value="Transcrip_reg"/>
    <property type="match status" value="1"/>
</dbReference>
<dbReference type="InterPro" id="IPR017856">
    <property type="entry name" value="Integrase-like_N"/>
</dbReference>
<dbReference type="GO" id="GO:0003677">
    <property type="term" value="F:DNA binding"/>
    <property type="evidence" value="ECO:0007669"/>
    <property type="project" value="UniProtKB-UniRule"/>
</dbReference>
<evidence type="ECO:0000256" key="2">
    <source>
        <dbReference type="ARBA" id="ARBA00022490"/>
    </source>
</evidence>
<evidence type="ECO:0000256" key="4">
    <source>
        <dbReference type="ARBA" id="ARBA00023125"/>
    </source>
</evidence>
<dbReference type="Gene3D" id="1.10.10.200">
    <property type="match status" value="1"/>
</dbReference>